<dbReference type="InterPro" id="IPR007320">
    <property type="entry name" value="PDCD2_C"/>
</dbReference>
<dbReference type="OMA" id="CQNESEG"/>
<sequence length="368" mass="39362">MFGVNPFTDSEPSSSFSQGTQADDRDDEHESDATDEDEAEDAELQFRIEEELAIKASLAEQEDKAAATADGRIAEVDPWKNKRRAYYKAPQYVSTIPEPSSSSSLSAATTGTKKKRNDNGTNGGAADAEAGDGACLTGPDGKPYAKEGYEKMFLSGIDSVFERFVDRVGRCSSQLIRYEFGGEPLPFSNKGETFKRFWRTKVQSQAIGAVRFDAEAAGTCAVCGSKRVFELQLMPNVVNLLRPEAVEGGDDDVEDESGNRTNKAATAGAAAVAGADEQARKRREIEAALARPIADPTVAQDLAASGIQRSTDQPSDPAAGPDDAAAKTGLAWSTVLVFVCEKDCVGPLGSDALEHCAEELAEVMWEHD</sequence>
<evidence type="ECO:0000313" key="4">
    <source>
        <dbReference type="Proteomes" id="UP000027361"/>
    </source>
</evidence>
<dbReference type="InParanoid" id="A0A066WR51"/>
<dbReference type="GeneID" id="25267760"/>
<accession>A0A066WR51</accession>
<organism evidence="3 4">
    <name type="scientific">Tilletiaria anomala (strain ATCC 24038 / CBS 436.72 / UBC 951)</name>
    <dbReference type="NCBI Taxonomy" id="1037660"/>
    <lineage>
        <taxon>Eukaryota</taxon>
        <taxon>Fungi</taxon>
        <taxon>Dikarya</taxon>
        <taxon>Basidiomycota</taxon>
        <taxon>Ustilaginomycotina</taxon>
        <taxon>Exobasidiomycetes</taxon>
        <taxon>Georgefischeriales</taxon>
        <taxon>Tilletiariaceae</taxon>
        <taxon>Tilletiaria</taxon>
    </lineage>
</organism>
<protein>
    <recommendedName>
        <fullName evidence="2">Programmed cell death protein 2 C-terminal domain-containing protein</fullName>
    </recommendedName>
</protein>
<feature type="compositionally biased region" description="Low complexity" evidence="1">
    <location>
        <begin position="264"/>
        <end position="275"/>
    </location>
</feature>
<reference evidence="3 4" key="1">
    <citation type="submission" date="2014-05" db="EMBL/GenBank/DDBJ databases">
        <title>Draft genome sequence of a rare smut relative, Tilletiaria anomala UBC 951.</title>
        <authorList>
            <consortium name="DOE Joint Genome Institute"/>
            <person name="Toome M."/>
            <person name="Kuo A."/>
            <person name="Henrissat B."/>
            <person name="Lipzen A."/>
            <person name="Tritt A."/>
            <person name="Yoshinaga Y."/>
            <person name="Zane M."/>
            <person name="Barry K."/>
            <person name="Grigoriev I.V."/>
            <person name="Spatafora J.W."/>
            <person name="Aimea M.C."/>
        </authorList>
    </citation>
    <scope>NUCLEOTIDE SEQUENCE [LARGE SCALE GENOMIC DNA]</scope>
    <source>
        <strain evidence="3 4">UBC 951</strain>
    </source>
</reference>
<comment type="caution">
    <text evidence="3">The sequence shown here is derived from an EMBL/GenBank/DDBJ whole genome shotgun (WGS) entry which is preliminary data.</text>
</comment>
<dbReference type="OrthoDB" id="443682at2759"/>
<feature type="region of interest" description="Disordered" evidence="1">
    <location>
        <begin position="94"/>
        <end position="134"/>
    </location>
</feature>
<feature type="region of interest" description="Disordered" evidence="1">
    <location>
        <begin position="1"/>
        <end position="47"/>
    </location>
</feature>
<feature type="compositionally biased region" description="Low complexity" evidence="1">
    <location>
        <begin position="314"/>
        <end position="323"/>
    </location>
</feature>
<feature type="compositionally biased region" description="Acidic residues" evidence="1">
    <location>
        <begin position="247"/>
        <end position="256"/>
    </location>
</feature>
<dbReference type="HOGENOM" id="CLU_752682_0_0_1"/>
<name>A0A066WR51_TILAU</name>
<dbReference type="AlphaFoldDB" id="A0A066WR51"/>
<dbReference type="STRING" id="1037660.A0A066WR51"/>
<dbReference type="Proteomes" id="UP000027361">
    <property type="component" value="Unassembled WGS sequence"/>
</dbReference>
<evidence type="ECO:0000259" key="2">
    <source>
        <dbReference type="Pfam" id="PF04194"/>
    </source>
</evidence>
<feature type="compositionally biased region" description="Low complexity" evidence="1">
    <location>
        <begin position="124"/>
        <end position="134"/>
    </location>
</feature>
<dbReference type="RefSeq" id="XP_013246318.1">
    <property type="nucleotide sequence ID" value="XM_013390864.1"/>
</dbReference>
<keyword evidence="4" id="KW-1185">Reference proteome</keyword>
<dbReference type="PANTHER" id="PTHR47524:SF1">
    <property type="entry name" value="20S RRNA ACCUMULATION PROTEIN 4"/>
    <property type="match status" value="1"/>
</dbReference>
<dbReference type="GO" id="GO:0005737">
    <property type="term" value="C:cytoplasm"/>
    <property type="evidence" value="ECO:0007669"/>
    <property type="project" value="InterPro"/>
</dbReference>
<evidence type="ECO:0000313" key="3">
    <source>
        <dbReference type="EMBL" id="KDN53479.1"/>
    </source>
</evidence>
<feature type="compositionally biased region" description="Polar residues" evidence="1">
    <location>
        <begin position="7"/>
        <end position="21"/>
    </location>
</feature>
<proteinExistence type="predicted"/>
<feature type="region of interest" description="Disordered" evidence="1">
    <location>
        <begin position="246"/>
        <end position="278"/>
    </location>
</feature>
<dbReference type="GO" id="GO:0030490">
    <property type="term" value="P:maturation of SSU-rRNA"/>
    <property type="evidence" value="ECO:0007669"/>
    <property type="project" value="TreeGrafter"/>
</dbReference>
<evidence type="ECO:0000256" key="1">
    <source>
        <dbReference type="SAM" id="MobiDB-lite"/>
    </source>
</evidence>
<dbReference type="Pfam" id="PF04194">
    <property type="entry name" value="PDCD2_C"/>
    <property type="match status" value="1"/>
</dbReference>
<feature type="compositionally biased region" description="Acidic residues" evidence="1">
    <location>
        <begin position="24"/>
        <end position="43"/>
    </location>
</feature>
<dbReference type="EMBL" id="JMSN01000002">
    <property type="protein sequence ID" value="KDN53479.1"/>
    <property type="molecule type" value="Genomic_DNA"/>
</dbReference>
<feature type="region of interest" description="Disordered" evidence="1">
    <location>
        <begin position="306"/>
        <end position="325"/>
    </location>
</feature>
<feature type="domain" description="Programmed cell death protein 2 C-terminal" evidence="2">
    <location>
        <begin position="158"/>
        <end position="245"/>
    </location>
</feature>
<gene>
    <name evidence="3" type="ORF">K437DRAFT_72708</name>
</gene>
<dbReference type="PANTHER" id="PTHR47524">
    <property type="entry name" value="20S RRNA ACCUMULATION PROTEIN 4"/>
    <property type="match status" value="1"/>
</dbReference>